<protein>
    <submittedName>
        <fullName evidence="2">HAMP domain-containing histidine kinase</fullName>
    </submittedName>
</protein>
<proteinExistence type="predicted"/>
<keyword evidence="2" id="KW-0418">Kinase</keyword>
<evidence type="ECO:0000313" key="3">
    <source>
        <dbReference type="Proteomes" id="UP000318815"/>
    </source>
</evidence>
<gene>
    <name evidence="2" type="ORF">FEF09_30285</name>
</gene>
<dbReference type="SUPFAM" id="SSF55874">
    <property type="entry name" value="ATPase domain of HSP90 chaperone/DNA topoisomerase II/histidine kinase"/>
    <property type="match status" value="1"/>
</dbReference>
<dbReference type="InterPro" id="IPR036890">
    <property type="entry name" value="HATPase_C_sf"/>
</dbReference>
<evidence type="ECO:0000259" key="1">
    <source>
        <dbReference type="Pfam" id="PF02518"/>
    </source>
</evidence>
<organism evidence="2 3">
    <name type="scientific">Chitinophaga pinensis</name>
    <dbReference type="NCBI Taxonomy" id="79329"/>
    <lineage>
        <taxon>Bacteria</taxon>
        <taxon>Pseudomonadati</taxon>
        <taxon>Bacteroidota</taxon>
        <taxon>Chitinophagia</taxon>
        <taxon>Chitinophagales</taxon>
        <taxon>Chitinophagaceae</taxon>
        <taxon>Chitinophaga</taxon>
    </lineage>
</organism>
<dbReference type="GO" id="GO:0016301">
    <property type="term" value="F:kinase activity"/>
    <property type="evidence" value="ECO:0007669"/>
    <property type="project" value="UniProtKB-KW"/>
</dbReference>
<feature type="domain" description="Histidine kinase/HSP90-like ATPase" evidence="1">
    <location>
        <begin position="206"/>
        <end position="309"/>
    </location>
</feature>
<dbReference type="Gene3D" id="3.30.565.10">
    <property type="entry name" value="Histidine kinase-like ATPase, C-terminal domain"/>
    <property type="match status" value="1"/>
</dbReference>
<dbReference type="Proteomes" id="UP000318815">
    <property type="component" value="Unassembled WGS sequence"/>
</dbReference>
<comment type="caution">
    <text evidence="2">The sequence shown here is derived from an EMBL/GenBank/DDBJ whole genome shotgun (WGS) entry which is preliminary data.</text>
</comment>
<dbReference type="RefSeq" id="WP_146308624.1">
    <property type="nucleotide sequence ID" value="NZ_VOHS01000094.1"/>
</dbReference>
<dbReference type="Pfam" id="PF02518">
    <property type="entry name" value="HATPase_c"/>
    <property type="match status" value="1"/>
</dbReference>
<reference evidence="2 3" key="1">
    <citation type="submission" date="2019-08" db="EMBL/GenBank/DDBJ databases">
        <title>Whole genome sequencing of chitin degrading bacteria Chitinophaga pinensis YS16.</title>
        <authorList>
            <person name="Singh R.P."/>
            <person name="Manchanda G."/>
            <person name="Maurya I.K."/>
            <person name="Joshi N.K."/>
            <person name="Srivastava A.K."/>
        </authorList>
    </citation>
    <scope>NUCLEOTIDE SEQUENCE [LARGE SCALE GENOMIC DNA]</scope>
    <source>
        <strain evidence="2 3">YS-16</strain>
    </source>
</reference>
<dbReference type="AlphaFoldDB" id="A0A5C6LI79"/>
<keyword evidence="2" id="KW-0808">Transferase</keyword>
<sequence>MKKQMTYSEKSGTSQSLLTKSETEYPLQVFNKVFAKYSLESILHGIKGIFTASFNVDLQRIIEAGHILACSSQEHRTGEECTNCIYAKLLLVIVDMIDAQLGLAEVAMNRLMEEHEFHLFATRPEVACYISTFRLIVTRSRHLLQDINHKVKFGRGDFTLNPNMTKFNLAIFVDELTAPFKLYEDSTGRVIEISNTVESSQNALTDKVMLDIIISSLIHIAYAHSKKSTRVFILVEAAAERLSFSVKSEGKQMSNAEVENLFKPLNGSMTLASNWGANLYMAKKCIDSLGGVIRVLSEKYETVIQASLPCLLR</sequence>
<dbReference type="EMBL" id="VOHS01000094">
    <property type="protein sequence ID" value="TWV88896.1"/>
    <property type="molecule type" value="Genomic_DNA"/>
</dbReference>
<dbReference type="OrthoDB" id="676509at2"/>
<accession>A0A5C6LI79</accession>
<evidence type="ECO:0000313" key="2">
    <source>
        <dbReference type="EMBL" id="TWV88896.1"/>
    </source>
</evidence>
<name>A0A5C6LI79_9BACT</name>
<dbReference type="InterPro" id="IPR003594">
    <property type="entry name" value="HATPase_dom"/>
</dbReference>
<keyword evidence="3" id="KW-1185">Reference proteome</keyword>